<evidence type="ECO:0000256" key="4">
    <source>
        <dbReference type="ARBA" id="ARBA00022833"/>
    </source>
</evidence>
<evidence type="ECO:0000256" key="6">
    <source>
        <dbReference type="PROSITE-ProRule" id="PRU00146"/>
    </source>
</evidence>
<evidence type="ECO:0000256" key="7">
    <source>
        <dbReference type="SAM" id="MobiDB-lite"/>
    </source>
</evidence>
<evidence type="ECO:0000256" key="8">
    <source>
        <dbReference type="SAM" id="Phobius"/>
    </source>
</evidence>
<evidence type="ECO:0000256" key="3">
    <source>
        <dbReference type="ARBA" id="ARBA00022771"/>
    </source>
</evidence>
<dbReference type="InterPro" id="IPR011011">
    <property type="entry name" value="Znf_FYVE_PHD"/>
</dbReference>
<dbReference type="InParanoid" id="A0A251SR23"/>
<dbReference type="Proteomes" id="UP000215914">
    <property type="component" value="Chromosome 13"/>
</dbReference>
<keyword evidence="4" id="KW-0862">Zinc</keyword>
<dbReference type="InterPro" id="IPR056511">
    <property type="entry name" value="IDM1_C"/>
</dbReference>
<dbReference type="AlphaFoldDB" id="A0A251SR23"/>
<dbReference type="InterPro" id="IPR013083">
    <property type="entry name" value="Znf_RING/FYVE/PHD"/>
</dbReference>
<dbReference type="InterPro" id="IPR001965">
    <property type="entry name" value="Znf_PHD"/>
</dbReference>
<evidence type="ECO:0000259" key="9">
    <source>
        <dbReference type="PROSITE" id="PS50016"/>
    </source>
</evidence>
<keyword evidence="3 6" id="KW-0863">Zinc-finger</keyword>
<dbReference type="GO" id="GO:0045944">
    <property type="term" value="P:positive regulation of transcription by RNA polymerase II"/>
    <property type="evidence" value="ECO:0000318"/>
    <property type="project" value="GO_Central"/>
</dbReference>
<dbReference type="Pfam" id="PF16135">
    <property type="entry name" value="TDBD"/>
    <property type="match status" value="1"/>
</dbReference>
<dbReference type="GO" id="GO:0008270">
    <property type="term" value="F:zinc ion binding"/>
    <property type="evidence" value="ECO:0007669"/>
    <property type="project" value="UniProtKB-KW"/>
</dbReference>
<keyword evidence="8" id="KW-0472">Membrane</keyword>
<dbReference type="Pfam" id="PF23209">
    <property type="entry name" value="IDM1_C"/>
    <property type="match status" value="1"/>
</dbReference>
<dbReference type="PANTHER" id="PTHR47025">
    <property type="entry name" value="AUTOIMMUNE REGULATOR"/>
    <property type="match status" value="1"/>
</dbReference>
<evidence type="ECO:0000313" key="11">
    <source>
        <dbReference type="Proteomes" id="UP000215914"/>
    </source>
</evidence>
<name>A0A251SR23_HELAN</name>
<feature type="domain" description="PHD-type" evidence="9">
    <location>
        <begin position="258"/>
        <end position="303"/>
    </location>
</feature>
<sequence>MAVTEKLHEERSFSDNYLWTKRSRKVTYRHEAKNLELNRRKNLRRLMFSTIFVKKVFCILILVTCFWGCKPLVVLLEGISLQCEWDLVKAISEDGLPVIASMRIDFFRTNIPWIFIIYMELDLHEEHSQQRVLTEPSSSNPKSAKRAKKCASSEVKIKSKPTKDMKMHRLIFADGEILDGTAVAYIANGKKVLCGKKQGHGILCECCKSKISASQFEAHAGWSTRRKPYENIFLPNGVSLHAFSLLLKQIHENLAMKNGVCGECHKGGDLTLCDGCPRSFHNECILDTWRPLEIWFCKYCKDSMKRSESYLNDVAGLTVSGLNPIEEVEKRCIRIIDNPNKHDLVACSLCRSYEFSVDGFNDQTVIVCDQCELEFHIGCLREHYKANLKALPPGSWFCSVECGRLSYVIKVLVTRGAQKVPDTLVDTVTNLDVKWVVVHGKHASEEDKSLLAEAADIFHDGFNPIVDSVTGKDFIESMTYGKSIDASDFAGVHCAMLTTGSKVVTAGLFRVFGHDIVELPIVATSQTYQGKGYFKLFFTCFEKLLSFLMIKKLVVPAAEDTKAMWTNKFGFRRVTASEQSEYRKKQTSMVAFTGTSLLEKAVPEGLVTFEDNPFFNLNMG</sequence>
<dbReference type="GO" id="GO:0003682">
    <property type="term" value="F:chromatin binding"/>
    <property type="evidence" value="ECO:0000318"/>
    <property type="project" value="GO_Central"/>
</dbReference>
<keyword evidence="8" id="KW-0812">Transmembrane</keyword>
<keyword evidence="10" id="KW-0012">Acyltransferase</keyword>
<proteinExistence type="predicted"/>
<feature type="transmembrane region" description="Helical" evidence="8">
    <location>
        <begin position="46"/>
        <end position="67"/>
    </location>
</feature>
<keyword evidence="11" id="KW-1185">Reference proteome</keyword>
<keyword evidence="8" id="KW-1133">Transmembrane helix</keyword>
<dbReference type="Gene3D" id="3.40.630.30">
    <property type="match status" value="1"/>
</dbReference>
<dbReference type="PROSITE" id="PS50016">
    <property type="entry name" value="ZF_PHD_2"/>
    <property type="match status" value="1"/>
</dbReference>
<gene>
    <name evidence="10" type="ORF">HannXRQ_Chr13g0400461</name>
</gene>
<feature type="compositionally biased region" description="Polar residues" evidence="7">
    <location>
        <begin position="132"/>
        <end position="141"/>
    </location>
</feature>
<evidence type="ECO:0000256" key="5">
    <source>
        <dbReference type="ARBA" id="ARBA00023242"/>
    </source>
</evidence>
<evidence type="ECO:0000313" key="10">
    <source>
        <dbReference type="EMBL" id="OTG01288.1"/>
    </source>
</evidence>
<dbReference type="Gene3D" id="3.30.40.10">
    <property type="entry name" value="Zinc/RING finger domain, C3HC4 (zinc finger)"/>
    <property type="match status" value="2"/>
</dbReference>
<keyword evidence="10" id="KW-0808">Transferase</keyword>
<dbReference type="GO" id="GO:0000977">
    <property type="term" value="F:RNA polymerase II transcription regulatory region sequence-specific DNA binding"/>
    <property type="evidence" value="ECO:0000318"/>
    <property type="project" value="GO_Central"/>
</dbReference>
<feature type="region of interest" description="Disordered" evidence="7">
    <location>
        <begin position="132"/>
        <end position="151"/>
    </location>
</feature>
<keyword evidence="5" id="KW-0539">Nucleus</keyword>
<dbReference type="InterPro" id="IPR032308">
    <property type="entry name" value="TDBD"/>
</dbReference>
<dbReference type="SUPFAM" id="SSF57903">
    <property type="entry name" value="FYVE/PHD zinc finger"/>
    <property type="match status" value="2"/>
</dbReference>
<dbReference type="EMBL" id="CM007902">
    <property type="protein sequence ID" value="OTG01288.1"/>
    <property type="molecule type" value="Genomic_DNA"/>
</dbReference>
<dbReference type="PANTHER" id="PTHR47025:SF26">
    <property type="entry name" value="ZINC FINGER, RING_FYVE_PHD-TYPE, ACYL-COA N-ACYLTRANSFERASE, JAS TPL-BINDING DOMAIN PROTEIN-RELATED"/>
    <property type="match status" value="1"/>
</dbReference>
<dbReference type="SMART" id="SM00249">
    <property type="entry name" value="PHD"/>
    <property type="match status" value="2"/>
</dbReference>
<dbReference type="Pfam" id="PF00628">
    <property type="entry name" value="PHD"/>
    <property type="match status" value="1"/>
</dbReference>
<dbReference type="GO" id="GO:0005634">
    <property type="term" value="C:nucleus"/>
    <property type="evidence" value="ECO:0000318"/>
    <property type="project" value="GO_Central"/>
</dbReference>
<dbReference type="InterPro" id="IPR019787">
    <property type="entry name" value="Znf_PHD-finger"/>
</dbReference>
<dbReference type="GO" id="GO:0042393">
    <property type="term" value="F:histone binding"/>
    <property type="evidence" value="ECO:0000318"/>
    <property type="project" value="GO_Central"/>
</dbReference>
<evidence type="ECO:0000256" key="2">
    <source>
        <dbReference type="ARBA" id="ARBA00022723"/>
    </source>
</evidence>
<keyword evidence="2" id="KW-0479">Metal-binding</keyword>
<organism evidence="10 11">
    <name type="scientific">Helianthus annuus</name>
    <name type="common">Common sunflower</name>
    <dbReference type="NCBI Taxonomy" id="4232"/>
    <lineage>
        <taxon>Eukaryota</taxon>
        <taxon>Viridiplantae</taxon>
        <taxon>Streptophyta</taxon>
        <taxon>Embryophyta</taxon>
        <taxon>Tracheophyta</taxon>
        <taxon>Spermatophyta</taxon>
        <taxon>Magnoliopsida</taxon>
        <taxon>eudicotyledons</taxon>
        <taxon>Gunneridae</taxon>
        <taxon>Pentapetalae</taxon>
        <taxon>asterids</taxon>
        <taxon>campanulids</taxon>
        <taxon>Asterales</taxon>
        <taxon>Asteraceae</taxon>
        <taxon>Asteroideae</taxon>
        <taxon>Heliantheae alliance</taxon>
        <taxon>Heliantheae</taxon>
        <taxon>Helianthus</taxon>
    </lineage>
</organism>
<dbReference type="OMA" id="HECCQAV"/>
<accession>A0A251SR23</accession>
<evidence type="ECO:0000256" key="1">
    <source>
        <dbReference type="ARBA" id="ARBA00004123"/>
    </source>
</evidence>
<dbReference type="GO" id="GO:0016746">
    <property type="term" value="F:acyltransferase activity"/>
    <property type="evidence" value="ECO:0007669"/>
    <property type="project" value="UniProtKB-KW"/>
</dbReference>
<reference evidence="11" key="1">
    <citation type="journal article" date="2017" name="Nature">
        <title>The sunflower genome provides insights into oil metabolism, flowering and Asterid evolution.</title>
        <authorList>
            <person name="Badouin H."/>
            <person name="Gouzy J."/>
            <person name="Grassa C.J."/>
            <person name="Murat F."/>
            <person name="Staton S.E."/>
            <person name="Cottret L."/>
            <person name="Lelandais-Briere C."/>
            <person name="Owens G.L."/>
            <person name="Carrere S."/>
            <person name="Mayjonade B."/>
            <person name="Legrand L."/>
            <person name="Gill N."/>
            <person name="Kane N.C."/>
            <person name="Bowers J.E."/>
            <person name="Hubner S."/>
            <person name="Bellec A."/>
            <person name="Berard A."/>
            <person name="Berges H."/>
            <person name="Blanchet N."/>
            <person name="Boniface M.C."/>
            <person name="Brunel D."/>
            <person name="Catrice O."/>
            <person name="Chaidir N."/>
            <person name="Claudel C."/>
            <person name="Donnadieu C."/>
            <person name="Faraut T."/>
            <person name="Fievet G."/>
            <person name="Helmstetter N."/>
            <person name="King M."/>
            <person name="Knapp S.J."/>
            <person name="Lai Z."/>
            <person name="Le Paslier M.C."/>
            <person name="Lippi Y."/>
            <person name="Lorenzon L."/>
            <person name="Mandel J.R."/>
            <person name="Marage G."/>
            <person name="Marchand G."/>
            <person name="Marquand E."/>
            <person name="Bret-Mestries E."/>
            <person name="Morien E."/>
            <person name="Nambeesan S."/>
            <person name="Nguyen T."/>
            <person name="Pegot-Espagnet P."/>
            <person name="Pouilly N."/>
            <person name="Raftis F."/>
            <person name="Sallet E."/>
            <person name="Schiex T."/>
            <person name="Thomas J."/>
            <person name="Vandecasteele C."/>
            <person name="Vares D."/>
            <person name="Vear F."/>
            <person name="Vautrin S."/>
            <person name="Crespi M."/>
            <person name="Mangin B."/>
            <person name="Burke J.M."/>
            <person name="Salse J."/>
            <person name="Munos S."/>
            <person name="Vincourt P."/>
            <person name="Rieseberg L.H."/>
            <person name="Langlade N.B."/>
        </authorList>
    </citation>
    <scope>NUCLEOTIDE SEQUENCE [LARGE SCALE GENOMIC DNA]</scope>
    <source>
        <strain evidence="11">cv. SF193</strain>
    </source>
</reference>
<protein>
    <submittedName>
        <fullName evidence="10">Putative zinc finger, RING/FYVE/PHD-type, Acyl-CoA N-acyltransferase, Jas TPL-binding domain protein</fullName>
    </submittedName>
</protein>
<comment type="subcellular location">
    <subcellularLocation>
        <location evidence="1">Nucleus</location>
    </subcellularLocation>
</comment>
<dbReference type="STRING" id="4232.A0A251SR23"/>